<dbReference type="InterPro" id="IPR011051">
    <property type="entry name" value="RmlC_Cupin_sf"/>
</dbReference>
<feature type="domain" description="Glucose-6-phosphate isomerase prokaryote" evidence="7">
    <location>
        <begin position="30"/>
        <end position="189"/>
    </location>
</feature>
<keyword evidence="9" id="KW-1185">Reference proteome</keyword>
<dbReference type="RefSeq" id="WP_346056544.1">
    <property type="nucleotide sequence ID" value="NZ_BAABIB010000161.1"/>
</dbReference>
<dbReference type="SUPFAM" id="SSF51182">
    <property type="entry name" value="RmlC-like cupins"/>
    <property type="match status" value="1"/>
</dbReference>
<comment type="similarity">
    <text evidence="2">Belongs to the archaeal-type GPI family.</text>
</comment>
<evidence type="ECO:0000256" key="5">
    <source>
        <dbReference type="ARBA" id="ARBA00023152"/>
    </source>
</evidence>
<comment type="caution">
    <text evidence="8">The sequence shown here is derived from an EMBL/GenBank/DDBJ whole genome shotgun (WGS) entry which is preliminary data.</text>
</comment>
<evidence type="ECO:0000259" key="7">
    <source>
        <dbReference type="Pfam" id="PF06560"/>
    </source>
</evidence>
<reference evidence="9" key="1">
    <citation type="journal article" date="2019" name="Int. J. Syst. Evol. Microbiol.">
        <title>The Global Catalogue of Microorganisms (GCM) 10K type strain sequencing project: providing services to taxonomists for standard genome sequencing and annotation.</title>
        <authorList>
            <consortium name="The Broad Institute Genomics Platform"/>
            <consortium name="The Broad Institute Genome Sequencing Center for Infectious Disease"/>
            <person name="Wu L."/>
            <person name="Ma J."/>
        </authorList>
    </citation>
    <scope>NUCLEOTIDE SEQUENCE [LARGE SCALE GENOMIC DNA]</scope>
    <source>
        <strain evidence="9">JCM 18054</strain>
    </source>
</reference>
<protein>
    <recommendedName>
        <fullName evidence="3">glucose-6-phosphate isomerase</fullName>
        <ecNumber evidence="3">5.3.1.9</ecNumber>
    </recommendedName>
</protein>
<dbReference type="Proteomes" id="UP001500192">
    <property type="component" value="Unassembled WGS sequence"/>
</dbReference>
<proteinExistence type="inferred from homology"/>
<dbReference type="InterPro" id="IPR014710">
    <property type="entry name" value="RmlC-like_jellyroll"/>
</dbReference>
<keyword evidence="5" id="KW-0324">Glycolysis</keyword>
<dbReference type="EC" id="5.3.1.9" evidence="3"/>
<evidence type="ECO:0000256" key="6">
    <source>
        <dbReference type="ARBA" id="ARBA00029321"/>
    </source>
</evidence>
<gene>
    <name evidence="8" type="ORF">GCM10023214_73480</name>
</gene>
<comment type="pathway">
    <text evidence="1">Carbohydrate degradation; glycolysis; D-glyceraldehyde 3-phosphate and glycerone phosphate from D-glucose: step 2/4.</text>
</comment>
<keyword evidence="8" id="KW-0413">Isomerase</keyword>
<keyword evidence="4" id="KW-0312">Gluconeogenesis</keyword>
<evidence type="ECO:0000313" key="8">
    <source>
        <dbReference type="EMBL" id="GAA4668615.1"/>
    </source>
</evidence>
<evidence type="ECO:0000256" key="2">
    <source>
        <dbReference type="ARBA" id="ARBA00006542"/>
    </source>
</evidence>
<accession>A0ABP8VPG3</accession>
<sequence>MTEPRSVPEPGALVVGVDGSLAGRTSGYEKRLGDMGGVYRDQAAYEALLAELGGDHVVYRVEEHRCAEGPGALTIGTSTLLPGRVGEEFAVTRGHLHAVPDRAELYHCLSGHGLLLLETLDGRSEAYELAPGRAVHVPGHWVHRSVNTGDEPLVTLFCYNTDAGQDYGLIEQAGGMKSLVVADGDGWTLRPNPDHRGYPVEVVA</sequence>
<dbReference type="EMBL" id="BAABIB010000161">
    <property type="protein sequence ID" value="GAA4668615.1"/>
    <property type="molecule type" value="Genomic_DNA"/>
</dbReference>
<comment type="catalytic activity">
    <reaction evidence="6">
        <text>alpha-D-glucose 6-phosphate = beta-D-fructose 6-phosphate</text>
        <dbReference type="Rhea" id="RHEA:11816"/>
        <dbReference type="ChEBI" id="CHEBI:57634"/>
        <dbReference type="ChEBI" id="CHEBI:58225"/>
        <dbReference type="EC" id="5.3.1.9"/>
    </reaction>
</comment>
<dbReference type="Pfam" id="PF06560">
    <property type="entry name" value="GPI"/>
    <property type="match status" value="1"/>
</dbReference>
<organism evidence="8 9">
    <name type="scientific">Amycolatopsis dongchuanensis</name>
    <dbReference type="NCBI Taxonomy" id="1070866"/>
    <lineage>
        <taxon>Bacteria</taxon>
        <taxon>Bacillati</taxon>
        <taxon>Actinomycetota</taxon>
        <taxon>Actinomycetes</taxon>
        <taxon>Pseudonocardiales</taxon>
        <taxon>Pseudonocardiaceae</taxon>
        <taxon>Amycolatopsis</taxon>
    </lineage>
</organism>
<dbReference type="InterPro" id="IPR010551">
    <property type="entry name" value="G6P_isomerase_prok"/>
</dbReference>
<evidence type="ECO:0000256" key="3">
    <source>
        <dbReference type="ARBA" id="ARBA00011952"/>
    </source>
</evidence>
<dbReference type="CDD" id="cd02218">
    <property type="entry name" value="cupin_PGI"/>
    <property type="match status" value="1"/>
</dbReference>
<evidence type="ECO:0000256" key="1">
    <source>
        <dbReference type="ARBA" id="ARBA00004926"/>
    </source>
</evidence>
<evidence type="ECO:0000256" key="4">
    <source>
        <dbReference type="ARBA" id="ARBA00022432"/>
    </source>
</evidence>
<evidence type="ECO:0000313" key="9">
    <source>
        <dbReference type="Proteomes" id="UP001500192"/>
    </source>
</evidence>
<dbReference type="GO" id="GO:0016853">
    <property type="term" value="F:isomerase activity"/>
    <property type="evidence" value="ECO:0007669"/>
    <property type="project" value="UniProtKB-KW"/>
</dbReference>
<dbReference type="Gene3D" id="2.60.120.10">
    <property type="entry name" value="Jelly Rolls"/>
    <property type="match status" value="1"/>
</dbReference>
<name>A0ABP8VPG3_9PSEU</name>